<dbReference type="Gene3D" id="1.10.340.70">
    <property type="match status" value="1"/>
</dbReference>
<dbReference type="Proteomes" id="UP001234989">
    <property type="component" value="Chromosome 5"/>
</dbReference>
<organism evidence="2 3">
    <name type="scientific">Solanum verrucosum</name>
    <dbReference type="NCBI Taxonomy" id="315347"/>
    <lineage>
        <taxon>Eukaryota</taxon>
        <taxon>Viridiplantae</taxon>
        <taxon>Streptophyta</taxon>
        <taxon>Embryophyta</taxon>
        <taxon>Tracheophyta</taxon>
        <taxon>Spermatophyta</taxon>
        <taxon>Magnoliopsida</taxon>
        <taxon>eudicotyledons</taxon>
        <taxon>Gunneridae</taxon>
        <taxon>Pentapetalae</taxon>
        <taxon>asterids</taxon>
        <taxon>lamiids</taxon>
        <taxon>Solanales</taxon>
        <taxon>Solanaceae</taxon>
        <taxon>Solanoideae</taxon>
        <taxon>Solaneae</taxon>
        <taxon>Solanum</taxon>
    </lineage>
</organism>
<dbReference type="AlphaFoldDB" id="A0AAF0TRM6"/>
<dbReference type="EMBL" id="CP133616">
    <property type="protein sequence ID" value="WMV29841.1"/>
    <property type="molecule type" value="Genomic_DNA"/>
</dbReference>
<reference evidence="2" key="1">
    <citation type="submission" date="2023-08" db="EMBL/GenBank/DDBJ databases">
        <title>A de novo genome assembly of Solanum verrucosum Schlechtendal, a Mexican diploid species geographically isolated from the other diploid A-genome species in potato relatives.</title>
        <authorList>
            <person name="Hosaka K."/>
        </authorList>
    </citation>
    <scope>NUCLEOTIDE SEQUENCE</scope>
    <source>
        <tissue evidence="2">Young leaves</tissue>
    </source>
</reference>
<sequence>MVRHNSESSIVVDVKFKQHLDPNLIELKESVLNKEIETFSQGEDGVLRHQGRLCVSYVDGLRQTILEEAHGSRYSIHPGATKVYCELREIYW</sequence>
<keyword evidence="3" id="KW-1185">Reference proteome</keyword>
<name>A0AAF0TRM6_SOLVR</name>
<proteinExistence type="predicted"/>
<evidence type="ECO:0000313" key="3">
    <source>
        <dbReference type="Proteomes" id="UP001234989"/>
    </source>
</evidence>
<feature type="domain" description="Integrase zinc-binding" evidence="1">
    <location>
        <begin position="60"/>
        <end position="92"/>
    </location>
</feature>
<gene>
    <name evidence="2" type="ORF">MTR67_023226</name>
</gene>
<dbReference type="InterPro" id="IPR041588">
    <property type="entry name" value="Integrase_H2C2"/>
</dbReference>
<protein>
    <recommendedName>
        <fullName evidence="1">Integrase zinc-binding domain-containing protein</fullName>
    </recommendedName>
</protein>
<evidence type="ECO:0000313" key="2">
    <source>
        <dbReference type="EMBL" id="WMV29841.1"/>
    </source>
</evidence>
<evidence type="ECO:0000259" key="1">
    <source>
        <dbReference type="Pfam" id="PF17921"/>
    </source>
</evidence>
<dbReference type="Pfam" id="PF17921">
    <property type="entry name" value="Integrase_H2C2"/>
    <property type="match status" value="1"/>
</dbReference>
<accession>A0AAF0TRM6</accession>